<sequence>MKKTRQVTITEIFCDVCGQKCGNHATRADAEGNEEHACLDFNEQHGKQCAAVLDERLLAAAIAKRQSA</sequence>
<accession>A0A379K009</accession>
<organism evidence="1 2">
    <name type="scientific">Ectopseudomonas oleovorans</name>
    <name type="common">Pseudomonas oleovorans</name>
    <dbReference type="NCBI Taxonomy" id="301"/>
    <lineage>
        <taxon>Bacteria</taxon>
        <taxon>Pseudomonadati</taxon>
        <taxon>Pseudomonadota</taxon>
        <taxon>Gammaproteobacteria</taxon>
        <taxon>Pseudomonadales</taxon>
        <taxon>Pseudomonadaceae</taxon>
        <taxon>Ectopseudomonas</taxon>
    </lineage>
</organism>
<proteinExistence type="predicted"/>
<dbReference type="RefSeq" id="WP_058172937.1">
    <property type="nucleotide sequence ID" value="NZ_UGUW01000001.1"/>
</dbReference>
<dbReference type="AlphaFoldDB" id="A0A379K009"/>
<evidence type="ECO:0000313" key="2">
    <source>
        <dbReference type="Proteomes" id="UP000254084"/>
    </source>
</evidence>
<protein>
    <submittedName>
        <fullName evidence="1">Uncharacterized protein</fullName>
    </submittedName>
</protein>
<evidence type="ECO:0000313" key="1">
    <source>
        <dbReference type="EMBL" id="SUD57933.1"/>
    </source>
</evidence>
<reference evidence="1 2" key="1">
    <citation type="submission" date="2018-06" db="EMBL/GenBank/DDBJ databases">
        <authorList>
            <consortium name="Pathogen Informatics"/>
            <person name="Doyle S."/>
        </authorList>
    </citation>
    <scope>NUCLEOTIDE SEQUENCE [LARGE SCALE GENOMIC DNA]</scope>
    <source>
        <strain evidence="1 2">NCTC10860</strain>
    </source>
</reference>
<dbReference type="Proteomes" id="UP000254084">
    <property type="component" value="Unassembled WGS sequence"/>
</dbReference>
<gene>
    <name evidence="1" type="ORF">NCTC10860_00136</name>
</gene>
<dbReference type="EMBL" id="UGUW01000001">
    <property type="protein sequence ID" value="SUD57933.1"/>
    <property type="molecule type" value="Genomic_DNA"/>
</dbReference>
<name>A0A379K009_ECTOL</name>